<dbReference type="RefSeq" id="WP_040085007.1">
    <property type="nucleotide sequence ID" value="NZ_BCSU01000004.1"/>
</dbReference>
<dbReference type="EMBL" id="CP005286">
    <property type="protein sequence ID" value="AJE32341.1"/>
    <property type="molecule type" value="Genomic_DNA"/>
</dbReference>
<dbReference type="STRING" id="1223515.B842_02440"/>
<reference evidence="1 2" key="1">
    <citation type="submission" date="2013-04" db="EMBL/GenBank/DDBJ databases">
        <title>Complete genome sequence of Corynebacterium humireducens DSM 45392(T), isolated from a wastewater-fed microbial fuel cell.</title>
        <authorList>
            <person name="Ruckert C."/>
            <person name="Albersmeier A."/>
            <person name="Kalinowski J."/>
        </authorList>
    </citation>
    <scope>NUCLEOTIDE SEQUENCE [LARGE SCALE GENOMIC DNA]</scope>
    <source>
        <strain evidence="2">MFC-5</strain>
    </source>
</reference>
<gene>
    <name evidence="1" type="ORF">B842_02440</name>
</gene>
<dbReference type="Proteomes" id="UP000031524">
    <property type="component" value="Chromosome"/>
</dbReference>
<organism evidence="1 2">
    <name type="scientific">Corynebacterium humireducens NBRC 106098 = DSM 45392</name>
    <dbReference type="NCBI Taxonomy" id="1223515"/>
    <lineage>
        <taxon>Bacteria</taxon>
        <taxon>Bacillati</taxon>
        <taxon>Actinomycetota</taxon>
        <taxon>Actinomycetes</taxon>
        <taxon>Mycobacteriales</taxon>
        <taxon>Corynebacteriaceae</taxon>
        <taxon>Corynebacterium</taxon>
    </lineage>
</organism>
<dbReference type="AlphaFoldDB" id="A0A0B5D121"/>
<dbReference type="OrthoDB" id="4413576at2"/>
<sequence length="89" mass="9640">MSTLRLDPAHARLLSSELLDAAVHPPATPVTVSGEGRFADALLDALLNLDTQTRRVHDRARLLGERSHRAVTDLEDADHLLAADLGRLA</sequence>
<name>A0A0B5D121_9CORY</name>
<dbReference type="HOGENOM" id="CLU_2449607_0_0_11"/>
<evidence type="ECO:0000313" key="2">
    <source>
        <dbReference type="Proteomes" id="UP000031524"/>
    </source>
</evidence>
<accession>A0A0B5D121</accession>
<keyword evidence="2" id="KW-1185">Reference proteome</keyword>
<dbReference type="KEGG" id="chm:B842_02440"/>
<protein>
    <submittedName>
        <fullName evidence="1">Uncharacterized protein</fullName>
    </submittedName>
</protein>
<proteinExistence type="predicted"/>
<evidence type="ECO:0000313" key="1">
    <source>
        <dbReference type="EMBL" id="AJE32341.1"/>
    </source>
</evidence>